<dbReference type="Pfam" id="PF01603">
    <property type="entry name" value="B56"/>
    <property type="match status" value="1"/>
</dbReference>
<dbReference type="AlphaFoldDB" id="E9DXE6"/>
<accession>E9DXE6</accession>
<evidence type="ECO:0000313" key="2">
    <source>
        <dbReference type="Proteomes" id="UP000002499"/>
    </source>
</evidence>
<dbReference type="eggNOG" id="KOG2085">
    <property type="taxonomic scope" value="Eukaryota"/>
</dbReference>
<name>E9DXE6_METAQ</name>
<proteinExistence type="predicted"/>
<reference evidence="1 2" key="1">
    <citation type="journal article" date="2011" name="PLoS Genet.">
        <title>Genome sequencing and comparative transcriptomics of the model entomopathogenic fungi Metarhizium anisopliae and M. acridum.</title>
        <authorList>
            <person name="Gao Q."/>
            <person name="Jin K."/>
            <person name="Ying S.H."/>
            <person name="Zhang Y."/>
            <person name="Xiao G."/>
            <person name="Shang Y."/>
            <person name="Duan Z."/>
            <person name="Hu X."/>
            <person name="Xie X.Q."/>
            <person name="Zhou G."/>
            <person name="Peng G."/>
            <person name="Luo Z."/>
            <person name="Huang W."/>
            <person name="Wang B."/>
            <person name="Fang W."/>
            <person name="Wang S."/>
            <person name="Zhong Y."/>
            <person name="Ma L.J."/>
            <person name="St Leger R.J."/>
            <person name="Zhao G.P."/>
            <person name="Pei Y."/>
            <person name="Feng M.G."/>
            <person name="Xia Y."/>
            <person name="Wang C."/>
        </authorList>
    </citation>
    <scope>NUCLEOTIDE SEQUENCE [LARGE SCALE GENOMIC DNA]</scope>
    <source>
        <strain evidence="1 2">CQMa 102</strain>
    </source>
</reference>
<dbReference type="GO" id="GO:0007165">
    <property type="term" value="P:signal transduction"/>
    <property type="evidence" value="ECO:0007669"/>
    <property type="project" value="InterPro"/>
</dbReference>
<dbReference type="PANTHER" id="PTHR10257">
    <property type="entry name" value="SERINE/THREONINE PROTEIN PHOSPHATASE 2A PP2A REGULATORY SUBUNIT B"/>
    <property type="match status" value="1"/>
</dbReference>
<dbReference type="GO" id="GO:0019888">
    <property type="term" value="F:protein phosphatase regulator activity"/>
    <property type="evidence" value="ECO:0007669"/>
    <property type="project" value="InterPro"/>
</dbReference>
<dbReference type="InParanoid" id="E9DXE6"/>
<gene>
    <name evidence="1" type="ORF">MAC_02294</name>
</gene>
<dbReference type="InterPro" id="IPR002554">
    <property type="entry name" value="PP2A_B56"/>
</dbReference>
<dbReference type="EMBL" id="GL698480">
    <property type="protein sequence ID" value="EFY91704.1"/>
    <property type="molecule type" value="Genomic_DNA"/>
</dbReference>
<sequence>MLSALVAHTIVPFPTTTKVEVCPSASDADELDLQPFQYAKQLELARLPCFSDVSATRRQDLCLGRVEQCNVIFEFESASNPSSKSIKTLALKELQDHVKIDGFCIQEPMWQLVADMLPRMSSNPCCVLQSENRPTRVAWDQVGPVYELVNVVMQNKFFLVTSMAESYIDAEVLEVLGSIFSGLCRPLKDEYKDTMMRVLIPLYKSPLGKYRAWLVYCITHLLAKDHPLAQTLQHVYFIFGGMKNSVAVPLRSKIHDLMEFFMSTSPQLFDDCRYSYAEECGEVVAQEAKREKR</sequence>
<dbReference type="PANTHER" id="PTHR10257:SF3">
    <property type="entry name" value="SERINE_THREONINE-PROTEIN PHOSPHATASE 2A 56 KDA REGULATORY SUBUNIT GAMMA ISOFORM"/>
    <property type="match status" value="1"/>
</dbReference>
<organism evidence="2">
    <name type="scientific">Metarhizium acridum (strain CQMa 102)</name>
    <dbReference type="NCBI Taxonomy" id="655827"/>
    <lineage>
        <taxon>Eukaryota</taxon>
        <taxon>Fungi</taxon>
        <taxon>Dikarya</taxon>
        <taxon>Ascomycota</taxon>
        <taxon>Pezizomycotina</taxon>
        <taxon>Sordariomycetes</taxon>
        <taxon>Hypocreomycetidae</taxon>
        <taxon>Hypocreales</taxon>
        <taxon>Clavicipitaceae</taxon>
        <taxon>Metarhizium</taxon>
    </lineage>
</organism>
<dbReference type="OrthoDB" id="10496045at2759"/>
<dbReference type="Gene3D" id="1.25.10.10">
    <property type="entry name" value="Leucine-rich Repeat Variant"/>
    <property type="match status" value="2"/>
</dbReference>
<evidence type="ECO:0000313" key="1">
    <source>
        <dbReference type="EMBL" id="EFY91704.1"/>
    </source>
</evidence>
<dbReference type="STRING" id="655827.E9DXE6"/>
<dbReference type="InterPro" id="IPR011989">
    <property type="entry name" value="ARM-like"/>
</dbReference>
<dbReference type="InterPro" id="IPR016024">
    <property type="entry name" value="ARM-type_fold"/>
</dbReference>
<dbReference type="GO" id="GO:0000159">
    <property type="term" value="C:protein phosphatase type 2A complex"/>
    <property type="evidence" value="ECO:0007669"/>
    <property type="project" value="InterPro"/>
</dbReference>
<dbReference type="HOGENOM" id="CLU_950219_0_0_1"/>
<dbReference type="Proteomes" id="UP000002499">
    <property type="component" value="Unassembled WGS sequence"/>
</dbReference>
<protein>
    <submittedName>
        <fullName evidence="1">Serine/threonine protein phosphatase 2A</fullName>
    </submittedName>
</protein>
<keyword evidence="2" id="KW-1185">Reference proteome</keyword>
<dbReference type="SUPFAM" id="SSF48371">
    <property type="entry name" value="ARM repeat"/>
    <property type="match status" value="1"/>
</dbReference>